<comment type="caution">
    <text evidence="1">The sequence shown here is derived from an EMBL/GenBank/DDBJ whole genome shotgun (WGS) entry which is preliminary data.</text>
</comment>
<keyword evidence="2" id="KW-1185">Reference proteome</keyword>
<evidence type="ECO:0008006" key="3">
    <source>
        <dbReference type="Google" id="ProtNLM"/>
    </source>
</evidence>
<proteinExistence type="predicted"/>
<dbReference type="Pfam" id="PF08238">
    <property type="entry name" value="Sel1"/>
    <property type="match status" value="3"/>
</dbReference>
<dbReference type="Gene3D" id="1.25.40.10">
    <property type="entry name" value="Tetratricopeptide repeat domain"/>
    <property type="match status" value="1"/>
</dbReference>
<dbReference type="InterPro" id="IPR052945">
    <property type="entry name" value="Mitotic_Regulator"/>
</dbReference>
<gene>
    <name evidence="1" type="ORF">C2G38_2018823</name>
</gene>
<dbReference type="SUPFAM" id="SSF81901">
    <property type="entry name" value="HCP-like"/>
    <property type="match status" value="1"/>
</dbReference>
<dbReference type="Proteomes" id="UP000266673">
    <property type="component" value="Unassembled WGS sequence"/>
</dbReference>
<protein>
    <recommendedName>
        <fullName evidence="3">Protein kinase domain-containing protein</fullName>
    </recommendedName>
</protein>
<evidence type="ECO:0000313" key="2">
    <source>
        <dbReference type="Proteomes" id="UP000266673"/>
    </source>
</evidence>
<organism evidence="1 2">
    <name type="scientific">Gigaspora rosea</name>
    <dbReference type="NCBI Taxonomy" id="44941"/>
    <lineage>
        <taxon>Eukaryota</taxon>
        <taxon>Fungi</taxon>
        <taxon>Fungi incertae sedis</taxon>
        <taxon>Mucoromycota</taxon>
        <taxon>Glomeromycotina</taxon>
        <taxon>Glomeromycetes</taxon>
        <taxon>Diversisporales</taxon>
        <taxon>Gigasporaceae</taxon>
        <taxon>Gigaspora</taxon>
    </lineage>
</organism>
<dbReference type="SMART" id="SM00671">
    <property type="entry name" value="SEL1"/>
    <property type="match status" value="3"/>
</dbReference>
<dbReference type="AlphaFoldDB" id="A0A397UUP9"/>
<evidence type="ECO:0000313" key="1">
    <source>
        <dbReference type="EMBL" id="RIB13964.1"/>
    </source>
</evidence>
<dbReference type="STRING" id="44941.A0A397UUP9"/>
<sequence>MGDVLGTFNVGRCYQNGIGVKKDVHKAFIYYKKSAEMDDSSGAYNVGNCYLHRIGVEKDEHKAFIYYQKSAKLGDVRGMSSFAECYRNGIGIKIDLSKAKHWYQRSLIRKYALSSATEKWMHDSEIEDSLKKILMEDKYRLHITWIYFEEFNDIKKIGKGGFATVYHAK</sequence>
<name>A0A397UUP9_9GLOM</name>
<reference evidence="1 2" key="1">
    <citation type="submission" date="2018-06" db="EMBL/GenBank/DDBJ databases">
        <title>Comparative genomics reveals the genomic features of Rhizophagus irregularis, R. cerebriforme, R. diaphanum and Gigaspora rosea, and their symbiotic lifestyle signature.</title>
        <authorList>
            <person name="Morin E."/>
            <person name="San Clemente H."/>
            <person name="Chen E.C.H."/>
            <person name="De La Providencia I."/>
            <person name="Hainaut M."/>
            <person name="Kuo A."/>
            <person name="Kohler A."/>
            <person name="Murat C."/>
            <person name="Tang N."/>
            <person name="Roy S."/>
            <person name="Loubradou J."/>
            <person name="Henrissat B."/>
            <person name="Grigoriev I.V."/>
            <person name="Corradi N."/>
            <person name="Roux C."/>
            <person name="Martin F.M."/>
        </authorList>
    </citation>
    <scope>NUCLEOTIDE SEQUENCE [LARGE SCALE GENOMIC DNA]</scope>
    <source>
        <strain evidence="1 2">DAOM 194757</strain>
    </source>
</reference>
<dbReference type="InterPro" id="IPR006597">
    <property type="entry name" value="Sel1-like"/>
</dbReference>
<feature type="non-terminal residue" evidence="1">
    <location>
        <position position="169"/>
    </location>
</feature>
<dbReference type="PANTHER" id="PTHR43628">
    <property type="entry name" value="ACTIVATOR OF C KINASE PROTEIN 1-RELATED"/>
    <property type="match status" value="1"/>
</dbReference>
<accession>A0A397UUP9</accession>
<dbReference type="EMBL" id="QKWP01000875">
    <property type="protein sequence ID" value="RIB13964.1"/>
    <property type="molecule type" value="Genomic_DNA"/>
</dbReference>
<dbReference type="InterPro" id="IPR011990">
    <property type="entry name" value="TPR-like_helical_dom_sf"/>
</dbReference>
<dbReference type="PANTHER" id="PTHR43628:SF1">
    <property type="entry name" value="CHITIN SYNTHASE REGULATORY FACTOR 2-RELATED"/>
    <property type="match status" value="1"/>
</dbReference>
<dbReference type="OrthoDB" id="2428957at2759"/>